<comment type="caution">
    <text evidence="2">The sequence shown here is derived from an EMBL/GenBank/DDBJ whole genome shotgun (WGS) entry which is preliminary data.</text>
</comment>
<sequence length="99" mass="11689">MTTRVANILNRYPETRKSDITLQIKYWQVYSGLKSNFVDLTKLYSLERLTSLARARAKIQNEYKLFQADIETRRRRRTLEEEEKEAQMLDKPSGLATSC</sequence>
<organism evidence="2 3">
    <name type="scientific">Neobacillus ginsengisoli</name>
    <dbReference type="NCBI Taxonomy" id="904295"/>
    <lineage>
        <taxon>Bacteria</taxon>
        <taxon>Bacillati</taxon>
        <taxon>Bacillota</taxon>
        <taxon>Bacilli</taxon>
        <taxon>Bacillales</taxon>
        <taxon>Bacillaceae</taxon>
        <taxon>Neobacillus</taxon>
    </lineage>
</organism>
<protein>
    <submittedName>
        <fullName evidence="2">Uncharacterized protein</fullName>
    </submittedName>
</protein>
<evidence type="ECO:0000313" key="3">
    <source>
        <dbReference type="Proteomes" id="UP001224122"/>
    </source>
</evidence>
<feature type="region of interest" description="Disordered" evidence="1">
    <location>
        <begin position="76"/>
        <end position="99"/>
    </location>
</feature>
<evidence type="ECO:0000256" key="1">
    <source>
        <dbReference type="SAM" id="MobiDB-lite"/>
    </source>
</evidence>
<keyword evidence="3" id="KW-1185">Reference proteome</keyword>
<gene>
    <name evidence="2" type="ORF">J2S10_003491</name>
</gene>
<dbReference type="Proteomes" id="UP001224122">
    <property type="component" value="Unassembled WGS sequence"/>
</dbReference>
<name>A0ABT9XY39_9BACI</name>
<accession>A0ABT9XY39</accession>
<evidence type="ECO:0000313" key="2">
    <source>
        <dbReference type="EMBL" id="MDQ0200308.1"/>
    </source>
</evidence>
<dbReference type="RefSeq" id="WP_307409997.1">
    <property type="nucleotide sequence ID" value="NZ_JAUSTW010000005.1"/>
</dbReference>
<reference evidence="2 3" key="1">
    <citation type="submission" date="2023-07" db="EMBL/GenBank/DDBJ databases">
        <title>Genomic Encyclopedia of Type Strains, Phase IV (KMG-IV): sequencing the most valuable type-strain genomes for metagenomic binning, comparative biology and taxonomic classification.</title>
        <authorList>
            <person name="Goeker M."/>
        </authorList>
    </citation>
    <scope>NUCLEOTIDE SEQUENCE [LARGE SCALE GENOMIC DNA]</scope>
    <source>
        <strain evidence="2 3">DSM 27594</strain>
    </source>
</reference>
<dbReference type="EMBL" id="JAUSTW010000005">
    <property type="protein sequence ID" value="MDQ0200308.1"/>
    <property type="molecule type" value="Genomic_DNA"/>
</dbReference>
<proteinExistence type="predicted"/>